<feature type="compositionally biased region" description="Basic and acidic residues" evidence="1">
    <location>
        <begin position="94"/>
        <end position="118"/>
    </location>
</feature>
<evidence type="ECO:0000313" key="3">
    <source>
        <dbReference type="Proteomes" id="UP000290288"/>
    </source>
</evidence>
<gene>
    <name evidence="2" type="ORF">EST38_g4898</name>
</gene>
<accession>A0A4V1Q460</accession>
<reference evidence="2 3" key="1">
    <citation type="submission" date="2019-01" db="EMBL/GenBank/DDBJ databases">
        <title>Draft genome sequence of Psathyrella aberdarensis IHI B618.</title>
        <authorList>
            <person name="Buettner E."/>
            <person name="Kellner H."/>
        </authorList>
    </citation>
    <scope>NUCLEOTIDE SEQUENCE [LARGE SCALE GENOMIC DNA]</scope>
    <source>
        <strain evidence="2 3">IHI B618</strain>
    </source>
</reference>
<feature type="region of interest" description="Disordered" evidence="1">
    <location>
        <begin position="93"/>
        <end position="131"/>
    </location>
</feature>
<dbReference type="OrthoDB" id="10631004at2759"/>
<dbReference type="Proteomes" id="UP000290288">
    <property type="component" value="Unassembled WGS sequence"/>
</dbReference>
<keyword evidence="3" id="KW-1185">Reference proteome</keyword>
<protein>
    <submittedName>
        <fullName evidence="2">Uncharacterized protein</fullName>
    </submittedName>
</protein>
<comment type="caution">
    <text evidence="2">The sequence shown here is derived from an EMBL/GenBank/DDBJ whole genome shotgun (WGS) entry which is preliminary data.</text>
</comment>
<proteinExistence type="predicted"/>
<name>A0A4V1Q460_9AGAR</name>
<dbReference type="AlphaFoldDB" id="A0A4V1Q460"/>
<sequence>MPQQHSAIPDSRDLGLHRGPYSKTQARIDKLSAYPECEIVDGLMVNCLCCGISIALDVREKALKKGGYYTYNWEKHIRQISHSKALRAWNRKQRSMENLKREPQDARAETPVSDRSESRCQSAPPATHDSASLDAANTLISMVTPRLFPSTAAAGDTTLRFGRMSL</sequence>
<evidence type="ECO:0000256" key="1">
    <source>
        <dbReference type="SAM" id="MobiDB-lite"/>
    </source>
</evidence>
<organism evidence="2 3">
    <name type="scientific">Candolleomyces aberdarensis</name>
    <dbReference type="NCBI Taxonomy" id="2316362"/>
    <lineage>
        <taxon>Eukaryota</taxon>
        <taxon>Fungi</taxon>
        <taxon>Dikarya</taxon>
        <taxon>Basidiomycota</taxon>
        <taxon>Agaricomycotina</taxon>
        <taxon>Agaricomycetes</taxon>
        <taxon>Agaricomycetidae</taxon>
        <taxon>Agaricales</taxon>
        <taxon>Agaricineae</taxon>
        <taxon>Psathyrellaceae</taxon>
        <taxon>Candolleomyces</taxon>
    </lineage>
</organism>
<evidence type="ECO:0000313" key="2">
    <source>
        <dbReference type="EMBL" id="RXW20958.1"/>
    </source>
</evidence>
<dbReference type="EMBL" id="SDEE01000126">
    <property type="protein sequence ID" value="RXW20958.1"/>
    <property type="molecule type" value="Genomic_DNA"/>
</dbReference>